<evidence type="ECO:0000256" key="1">
    <source>
        <dbReference type="SAM" id="MobiDB-lite"/>
    </source>
</evidence>
<dbReference type="Proteomes" id="UP001362311">
    <property type="component" value="Unassembled WGS sequence"/>
</dbReference>
<dbReference type="AlphaFoldDB" id="A0ABD5K4Z8"/>
<protein>
    <submittedName>
        <fullName evidence="2">Uncharacterized protein</fullName>
    </submittedName>
</protein>
<feature type="region of interest" description="Disordered" evidence="1">
    <location>
        <begin position="1"/>
        <end position="20"/>
    </location>
</feature>
<accession>A0ABD5K4Z8</accession>
<dbReference type="RefSeq" id="WP_339442512.1">
    <property type="nucleotide sequence ID" value="NZ_JBBHKQ010000003.1"/>
</dbReference>
<proteinExistence type="predicted"/>
<comment type="caution">
    <text evidence="2">The sequence shown here is derived from an EMBL/GenBank/DDBJ whole genome shotgun (WGS) entry which is preliminary data.</text>
</comment>
<evidence type="ECO:0000313" key="2">
    <source>
        <dbReference type="EMBL" id="MEJ5902996.1"/>
    </source>
</evidence>
<organism evidence="2 3">
    <name type="scientific">Ochrobactrum teleogrylli</name>
    <dbReference type="NCBI Taxonomy" id="2479765"/>
    <lineage>
        <taxon>Bacteria</taxon>
        <taxon>Pseudomonadati</taxon>
        <taxon>Pseudomonadota</taxon>
        <taxon>Alphaproteobacteria</taxon>
        <taxon>Hyphomicrobiales</taxon>
        <taxon>Brucellaceae</taxon>
        <taxon>Brucella/Ochrobactrum group</taxon>
        <taxon>Ochrobactrum</taxon>
    </lineage>
</organism>
<gene>
    <name evidence="2" type="ORF">WIX40_23240</name>
</gene>
<sequence length="65" mass="7301">MTRHGIARHSAESARSSATHPHVLSMIITGGIAALTDHYVDDPMWTHRKAVRLQQWDHLPAAQHQ</sequence>
<dbReference type="EMBL" id="JBBHKQ010000003">
    <property type="protein sequence ID" value="MEJ5902996.1"/>
    <property type="molecule type" value="Genomic_DNA"/>
</dbReference>
<reference evidence="2 3" key="1">
    <citation type="submission" date="2024-03" db="EMBL/GenBank/DDBJ databases">
        <title>Reference genomes for the five species model microbial community.</title>
        <authorList>
            <person name="Padfield D."/>
        </authorList>
    </citation>
    <scope>NUCLEOTIDE SEQUENCE [LARGE SCALE GENOMIC DNA]</scope>
    <source>
        <strain evidence="2 3">AB1</strain>
    </source>
</reference>
<name>A0ABD5K4Z8_9HYPH</name>
<evidence type="ECO:0000313" key="3">
    <source>
        <dbReference type="Proteomes" id="UP001362311"/>
    </source>
</evidence>